<proteinExistence type="predicted"/>
<accession>A0ACC1D4X7</accession>
<comment type="caution">
    <text evidence="1">The sequence shown here is derived from an EMBL/GenBank/DDBJ whole genome shotgun (WGS) entry which is preliminary data.</text>
</comment>
<gene>
    <name evidence="1" type="ORF">K1T71_005347</name>
</gene>
<evidence type="ECO:0000313" key="1">
    <source>
        <dbReference type="EMBL" id="KAJ0178572.1"/>
    </source>
</evidence>
<keyword evidence="2" id="KW-1185">Reference proteome</keyword>
<evidence type="ECO:0000313" key="2">
    <source>
        <dbReference type="Proteomes" id="UP000824533"/>
    </source>
</evidence>
<dbReference type="EMBL" id="CM034395">
    <property type="protein sequence ID" value="KAJ0178572.1"/>
    <property type="molecule type" value="Genomic_DNA"/>
</dbReference>
<protein>
    <submittedName>
        <fullName evidence="1">Uncharacterized protein</fullName>
    </submittedName>
</protein>
<reference evidence="1 2" key="1">
    <citation type="journal article" date="2021" name="Front. Genet.">
        <title>Chromosome-Level Genome Assembly Reveals Significant Gene Expansion in the Toll and IMD Signaling Pathways of Dendrolimus kikuchii.</title>
        <authorList>
            <person name="Zhou J."/>
            <person name="Wu P."/>
            <person name="Xiong Z."/>
            <person name="Liu N."/>
            <person name="Zhao N."/>
            <person name="Ji M."/>
            <person name="Qiu Y."/>
            <person name="Yang B."/>
        </authorList>
    </citation>
    <scope>NUCLEOTIDE SEQUENCE [LARGE SCALE GENOMIC DNA]</scope>
    <source>
        <strain evidence="1">Ann1</strain>
    </source>
</reference>
<sequence length="205" mass="23259">MHRTPVRPRVPLRADATPEEKDKKLTSPVKRVPEMFKRDRIEGAKGQRPAGRDSEDDDVEFVPSPSPKEEDNSPPATSQEKKKMFRTPSKDLWKACEPTKSEEQAIWRESGDSSSRYMELLSAKRKEKRAKAGYVTPPSDIESPGRTEVTKNRAKEIERTSLTPTSPRAAYQTTQDGEHRKSSIITPKIPAETEELQAENTKNWT</sequence>
<organism evidence="1 2">
    <name type="scientific">Dendrolimus kikuchii</name>
    <dbReference type="NCBI Taxonomy" id="765133"/>
    <lineage>
        <taxon>Eukaryota</taxon>
        <taxon>Metazoa</taxon>
        <taxon>Ecdysozoa</taxon>
        <taxon>Arthropoda</taxon>
        <taxon>Hexapoda</taxon>
        <taxon>Insecta</taxon>
        <taxon>Pterygota</taxon>
        <taxon>Neoptera</taxon>
        <taxon>Endopterygota</taxon>
        <taxon>Lepidoptera</taxon>
        <taxon>Glossata</taxon>
        <taxon>Ditrysia</taxon>
        <taxon>Bombycoidea</taxon>
        <taxon>Lasiocampidae</taxon>
        <taxon>Dendrolimus</taxon>
    </lineage>
</organism>
<dbReference type="Proteomes" id="UP000824533">
    <property type="component" value="Linkage Group LG09"/>
</dbReference>
<name>A0ACC1D4X7_9NEOP</name>